<proteinExistence type="predicted"/>
<dbReference type="EMBL" id="CP069026">
    <property type="protein sequence ID" value="QRC93785.1"/>
    <property type="molecule type" value="Genomic_DNA"/>
</dbReference>
<dbReference type="VEuPathDB" id="FungiDB:JI435_404510"/>
<organism evidence="1 2">
    <name type="scientific">Phaeosphaeria nodorum (strain SN15 / ATCC MYA-4574 / FGSC 10173)</name>
    <name type="common">Glume blotch fungus</name>
    <name type="synonym">Parastagonospora nodorum</name>
    <dbReference type="NCBI Taxonomy" id="321614"/>
    <lineage>
        <taxon>Eukaryota</taxon>
        <taxon>Fungi</taxon>
        <taxon>Dikarya</taxon>
        <taxon>Ascomycota</taxon>
        <taxon>Pezizomycotina</taxon>
        <taxon>Dothideomycetes</taxon>
        <taxon>Pleosporomycetidae</taxon>
        <taxon>Pleosporales</taxon>
        <taxon>Pleosporineae</taxon>
        <taxon>Phaeosphaeriaceae</taxon>
        <taxon>Parastagonospora</taxon>
    </lineage>
</organism>
<protein>
    <submittedName>
        <fullName evidence="1">Uncharacterized protein</fullName>
    </submittedName>
</protein>
<dbReference type="AlphaFoldDB" id="A0A7U2EZC7"/>
<gene>
    <name evidence="1" type="ORF">JI435_404510</name>
</gene>
<accession>A0A7U2EZC7</accession>
<dbReference type="Proteomes" id="UP000663193">
    <property type="component" value="Chromosome 4"/>
</dbReference>
<evidence type="ECO:0000313" key="2">
    <source>
        <dbReference type="Proteomes" id="UP000663193"/>
    </source>
</evidence>
<evidence type="ECO:0000313" key="1">
    <source>
        <dbReference type="EMBL" id="QRC93785.1"/>
    </source>
</evidence>
<sequence length="85" mass="9297">MCSYHCPTCARHAVRTYQDDDVVGDPPAALCKALGPSHRAQGDGCVQHVNSRKQIRRCTCRPATLFATSQERDVVVRAVNVSRAS</sequence>
<keyword evidence="2" id="KW-1185">Reference proteome</keyword>
<reference evidence="2" key="1">
    <citation type="journal article" date="2021" name="BMC Genomics">
        <title>Chromosome-level genome assembly and manually-curated proteome of model necrotroph Parastagonospora nodorum Sn15 reveals a genome-wide trove of candidate effector homologs, and redundancy of virulence-related functions within an accessory chromosome.</title>
        <authorList>
            <person name="Bertazzoni S."/>
            <person name="Jones D.A.B."/>
            <person name="Phan H.T."/>
            <person name="Tan K.-C."/>
            <person name="Hane J.K."/>
        </authorList>
    </citation>
    <scope>NUCLEOTIDE SEQUENCE [LARGE SCALE GENOMIC DNA]</scope>
    <source>
        <strain evidence="2">SN15 / ATCC MYA-4574 / FGSC 10173)</strain>
    </source>
</reference>
<name>A0A7U2EZC7_PHANO</name>